<gene>
    <name evidence="1" type="ordered locus">SCAB_60451</name>
</gene>
<keyword evidence="2" id="KW-1185">Reference proteome</keyword>
<dbReference type="Proteomes" id="UP000001444">
    <property type="component" value="Chromosome"/>
</dbReference>
<dbReference type="RefSeq" id="WP_013003625.1">
    <property type="nucleotide sequence ID" value="NC_013929.1"/>
</dbReference>
<dbReference type="STRING" id="680198.SCAB_60451"/>
<dbReference type="AlphaFoldDB" id="C9Z8X5"/>
<name>C9Z8X5_STRSW</name>
<dbReference type="EMBL" id="FN554889">
    <property type="protein sequence ID" value="CBG73064.1"/>
    <property type="molecule type" value="Genomic_DNA"/>
</dbReference>
<protein>
    <submittedName>
        <fullName evidence="1">Uncharacterized protein</fullName>
    </submittedName>
</protein>
<evidence type="ECO:0000313" key="1">
    <source>
        <dbReference type="EMBL" id="CBG73064.1"/>
    </source>
</evidence>
<reference evidence="1 2" key="1">
    <citation type="journal article" date="2010" name="Mol. Plant Microbe Interact.">
        <title>Streptomyces scabies 87-22 contains a coronafacic acid-like biosynthetic cluster that contributes to plant-microbe interactions.</title>
        <authorList>
            <person name="Bignell D.R."/>
            <person name="Seipke R.F."/>
            <person name="Huguet-Tapia J.C."/>
            <person name="Chambers A.H."/>
            <person name="Parry R.J."/>
            <person name="Loria R."/>
        </authorList>
    </citation>
    <scope>NUCLEOTIDE SEQUENCE [LARGE SCALE GENOMIC DNA]</scope>
    <source>
        <strain evidence="1 2">87.22</strain>
    </source>
</reference>
<sequence length="63" mass="6674">MSGIQAHEVVLRIRPGESVSAFARRIAASAPPAPIHVMDQLRTLLVPTTPDAVSPPARQLHAA</sequence>
<accession>C9Z8X5</accession>
<organism evidence="1 2">
    <name type="scientific">Streptomyces scabiei (strain 87.22)</name>
    <dbReference type="NCBI Taxonomy" id="680198"/>
    <lineage>
        <taxon>Bacteria</taxon>
        <taxon>Bacillati</taxon>
        <taxon>Actinomycetota</taxon>
        <taxon>Actinomycetes</taxon>
        <taxon>Kitasatosporales</taxon>
        <taxon>Streptomycetaceae</taxon>
        <taxon>Streptomyces</taxon>
    </lineage>
</organism>
<proteinExistence type="predicted"/>
<dbReference type="GeneID" id="24309991"/>
<dbReference type="HOGENOM" id="CLU_2884199_0_0_11"/>
<evidence type="ECO:0000313" key="2">
    <source>
        <dbReference type="Proteomes" id="UP000001444"/>
    </source>
</evidence>
<dbReference type="KEGG" id="scb:SCAB_60451"/>